<dbReference type="RefSeq" id="WP_160202365.1">
    <property type="nucleotide sequence ID" value="NZ_QXWK01000019.1"/>
</dbReference>
<dbReference type="InterPro" id="IPR013813">
    <property type="entry name" value="Endoribo_LPSP/chorism_mut-like"/>
</dbReference>
<dbReference type="PANTHER" id="PTHR43760:SF1">
    <property type="entry name" value="ENDORIBONUCLEASE L-PSP_CHORISMATE MUTASE-LIKE DOMAIN-CONTAINING PROTEIN"/>
    <property type="match status" value="1"/>
</dbReference>
<feature type="domain" description="Endoribonuclease L-PSP/chorismate mutase-like" evidence="1">
    <location>
        <begin position="6"/>
        <end position="141"/>
    </location>
</feature>
<protein>
    <submittedName>
        <fullName evidence="2">RidA family protein</fullName>
    </submittedName>
</protein>
<evidence type="ECO:0000259" key="1">
    <source>
        <dbReference type="Pfam" id="PF14588"/>
    </source>
</evidence>
<organism evidence="2 3">
    <name type="scientific">Anaerotruncus colihominis</name>
    <dbReference type="NCBI Taxonomy" id="169435"/>
    <lineage>
        <taxon>Bacteria</taxon>
        <taxon>Bacillati</taxon>
        <taxon>Bacillota</taxon>
        <taxon>Clostridia</taxon>
        <taxon>Eubacteriales</taxon>
        <taxon>Oscillospiraceae</taxon>
        <taxon>Anaerotruncus</taxon>
    </lineage>
</organism>
<comment type="caution">
    <text evidence="2">The sequence shown here is derived from an EMBL/GenBank/DDBJ whole genome shotgun (WGS) entry which is preliminary data.</text>
</comment>
<dbReference type="PANTHER" id="PTHR43760">
    <property type="entry name" value="ENDORIBONUCLEASE-RELATED"/>
    <property type="match status" value="1"/>
</dbReference>
<name>A0A845QPW5_9FIRM</name>
<dbReference type="InterPro" id="IPR035959">
    <property type="entry name" value="RutC-like_sf"/>
</dbReference>
<sequence length="155" mass="16924">MMDVEKKLAELGIDLSAGPEPMANYVSVQKAGSLWFFSGAGPFENGKPVVFGRLGENLTTKEGYDAARLAGINLLAVLKRELGGDWDKLEQIVKVQGFVNSTTDYFEQPLVINGVSDLFGEVLGERGRHARTAVGTNVLPFRIPLEVEMIVKVKE</sequence>
<dbReference type="Gene3D" id="3.30.1330.40">
    <property type="entry name" value="RutC-like"/>
    <property type="match status" value="1"/>
</dbReference>
<evidence type="ECO:0000313" key="2">
    <source>
        <dbReference type="EMBL" id="NBH62078.1"/>
    </source>
</evidence>
<reference evidence="2 3" key="1">
    <citation type="submission" date="2018-08" db="EMBL/GenBank/DDBJ databases">
        <title>Murine metabolic-syndrome-specific gut microbial biobank.</title>
        <authorList>
            <person name="Liu C."/>
        </authorList>
    </citation>
    <scope>NUCLEOTIDE SEQUENCE [LARGE SCALE GENOMIC DNA]</scope>
    <source>
        <strain evidence="2 3">28</strain>
    </source>
</reference>
<dbReference type="AlphaFoldDB" id="A0A845QPW5"/>
<dbReference type="CDD" id="cd02199">
    <property type="entry name" value="YjgF_YER057c_UK114_like_1"/>
    <property type="match status" value="1"/>
</dbReference>
<gene>
    <name evidence="2" type="ORF">D0435_10485</name>
</gene>
<dbReference type="Proteomes" id="UP000446866">
    <property type="component" value="Unassembled WGS sequence"/>
</dbReference>
<accession>A0A845QPW5</accession>
<proteinExistence type="predicted"/>
<dbReference type="SUPFAM" id="SSF55298">
    <property type="entry name" value="YjgF-like"/>
    <property type="match status" value="1"/>
</dbReference>
<evidence type="ECO:0000313" key="3">
    <source>
        <dbReference type="Proteomes" id="UP000446866"/>
    </source>
</evidence>
<keyword evidence="3" id="KW-1185">Reference proteome</keyword>
<dbReference type="EMBL" id="QXWK01000019">
    <property type="protein sequence ID" value="NBH62078.1"/>
    <property type="molecule type" value="Genomic_DNA"/>
</dbReference>
<dbReference type="Pfam" id="PF14588">
    <property type="entry name" value="YjgF_endoribonc"/>
    <property type="match status" value="1"/>
</dbReference>